<feature type="region of interest" description="Disordered" evidence="1">
    <location>
        <begin position="73"/>
        <end position="97"/>
    </location>
</feature>
<evidence type="ECO:0000313" key="3">
    <source>
        <dbReference type="Proteomes" id="UP000565441"/>
    </source>
</evidence>
<gene>
    <name evidence="2" type="ORF">D9615_009734</name>
</gene>
<dbReference type="OrthoDB" id="3364132at2759"/>
<dbReference type="Proteomes" id="UP000565441">
    <property type="component" value="Unassembled WGS sequence"/>
</dbReference>
<keyword evidence="3" id="KW-1185">Reference proteome</keyword>
<proteinExistence type="predicted"/>
<accession>A0A8H5GSZ6</accession>
<dbReference type="EMBL" id="JAACJP010000052">
    <property type="protein sequence ID" value="KAF5370483.1"/>
    <property type="molecule type" value="Genomic_DNA"/>
</dbReference>
<organism evidence="2 3">
    <name type="scientific">Tricholomella constricta</name>
    <dbReference type="NCBI Taxonomy" id="117010"/>
    <lineage>
        <taxon>Eukaryota</taxon>
        <taxon>Fungi</taxon>
        <taxon>Dikarya</taxon>
        <taxon>Basidiomycota</taxon>
        <taxon>Agaricomycotina</taxon>
        <taxon>Agaricomycetes</taxon>
        <taxon>Agaricomycetidae</taxon>
        <taxon>Agaricales</taxon>
        <taxon>Tricholomatineae</taxon>
        <taxon>Lyophyllaceae</taxon>
        <taxon>Tricholomella</taxon>
    </lineage>
</organism>
<name>A0A8H5GSZ6_9AGAR</name>
<evidence type="ECO:0000256" key="1">
    <source>
        <dbReference type="SAM" id="MobiDB-lite"/>
    </source>
</evidence>
<dbReference type="AlphaFoldDB" id="A0A8H5GSZ6"/>
<sequence length="562" mass="64754">MLEMNGFSAWVLVDEIELPEYEIQDFMGKKEVTCWIPSEAGKQFTVAWRDPVGLVETAGYLNVDGTPCGAKHMYSSSQRPGRRVDTVQKSSVSTSSTTERPLSFARLELTDDDLYLNVPASPRLGEIRLDIFEVKIQGETTFAQPGMPPDTQILHERTKKVAEHRVKLGHETHCREKRFVAINKVRHISTFIFSSKRKRSETYDANHIIDLTKEDEDRSEWKRPKLEIKSEAVKVEIKTEVKFETVAEPVTSFQPYREVIDLTSFDLVRLRMKALRVTDIYWFKDIDILNREYIVATIADPVTGTQYLRLDGGYVDKRMTPQNPSASQITLKPADSQNIAFILPSLPQTHRFGIRIRKLMEHSKCSTDSSAPILLNLAIAAWAVHEYAPMYRLWEHKCHWWASFIMRLMQNASFCKPVIQDVSVRQPTWDIQVYDEDTDKWGLLNIQTLQVTVLDDITTKFNTHSLDAMNRINKASTIVQNYEKHQRTVDEETRRADEATQRADEAKQRADEARRLVDEVKKRTEAERRADEAARKAADVERELEKLRVQLAQMTATSPAHE</sequence>
<comment type="caution">
    <text evidence="2">The sequence shown here is derived from an EMBL/GenBank/DDBJ whole genome shotgun (WGS) entry which is preliminary data.</text>
</comment>
<reference evidence="2 3" key="1">
    <citation type="journal article" date="2020" name="ISME J.">
        <title>Uncovering the hidden diversity of litter-decomposition mechanisms in mushroom-forming fungi.</title>
        <authorList>
            <person name="Floudas D."/>
            <person name="Bentzer J."/>
            <person name="Ahren D."/>
            <person name="Johansson T."/>
            <person name="Persson P."/>
            <person name="Tunlid A."/>
        </authorList>
    </citation>
    <scope>NUCLEOTIDE SEQUENCE [LARGE SCALE GENOMIC DNA]</scope>
    <source>
        <strain evidence="2 3">CBS 661.87</strain>
    </source>
</reference>
<protein>
    <submittedName>
        <fullName evidence="2">Uncharacterized protein</fullName>
    </submittedName>
</protein>
<feature type="region of interest" description="Disordered" evidence="1">
    <location>
        <begin position="483"/>
        <end position="514"/>
    </location>
</feature>
<evidence type="ECO:0000313" key="2">
    <source>
        <dbReference type="EMBL" id="KAF5370483.1"/>
    </source>
</evidence>